<keyword evidence="6 8" id="KW-1133">Transmembrane helix</keyword>
<dbReference type="PANTHER" id="PTHR33908:SF11">
    <property type="entry name" value="MEMBRANE PROTEIN"/>
    <property type="match status" value="1"/>
</dbReference>
<evidence type="ECO:0000256" key="7">
    <source>
        <dbReference type="ARBA" id="ARBA00023136"/>
    </source>
</evidence>
<accession>A0A941IWV9</accession>
<organism evidence="9 10">
    <name type="scientific">Carboxylicivirga sediminis</name>
    <dbReference type="NCBI Taxonomy" id="2006564"/>
    <lineage>
        <taxon>Bacteria</taxon>
        <taxon>Pseudomonadati</taxon>
        <taxon>Bacteroidota</taxon>
        <taxon>Bacteroidia</taxon>
        <taxon>Marinilabiliales</taxon>
        <taxon>Marinilabiliaceae</taxon>
        <taxon>Carboxylicivirga</taxon>
    </lineage>
</organism>
<dbReference type="EC" id="2.4.-.-" evidence="9"/>
<gene>
    <name evidence="9" type="ORF">KDU71_04120</name>
</gene>
<keyword evidence="7 8" id="KW-0472">Membrane</keyword>
<dbReference type="GO" id="GO:0009103">
    <property type="term" value="P:lipopolysaccharide biosynthetic process"/>
    <property type="evidence" value="ECO:0007669"/>
    <property type="project" value="UniProtKB-ARBA"/>
</dbReference>
<feature type="transmembrane region" description="Helical" evidence="8">
    <location>
        <begin position="320"/>
        <end position="339"/>
    </location>
</feature>
<keyword evidence="5 8" id="KW-0812">Transmembrane</keyword>
<evidence type="ECO:0000313" key="9">
    <source>
        <dbReference type="EMBL" id="MBR8534734.1"/>
    </source>
</evidence>
<evidence type="ECO:0000313" key="10">
    <source>
        <dbReference type="Proteomes" id="UP000679220"/>
    </source>
</evidence>
<keyword evidence="3 9" id="KW-0328">Glycosyltransferase</keyword>
<feature type="transmembrane region" description="Helical" evidence="8">
    <location>
        <begin position="96"/>
        <end position="113"/>
    </location>
</feature>
<feature type="transmembrane region" description="Helical" evidence="8">
    <location>
        <begin position="119"/>
        <end position="138"/>
    </location>
</feature>
<keyword evidence="10" id="KW-1185">Reference proteome</keyword>
<protein>
    <submittedName>
        <fullName evidence="9">Glycosyltransferase family 39 protein</fullName>
        <ecNumber evidence="9">2.4.-.-</ecNumber>
    </submittedName>
</protein>
<feature type="transmembrane region" description="Helical" evidence="8">
    <location>
        <begin position="379"/>
        <end position="397"/>
    </location>
</feature>
<feature type="transmembrane region" description="Helical" evidence="8">
    <location>
        <begin position="145"/>
        <end position="163"/>
    </location>
</feature>
<feature type="transmembrane region" description="Helical" evidence="8">
    <location>
        <begin position="175"/>
        <end position="202"/>
    </location>
</feature>
<dbReference type="EMBL" id="JAGTAR010000004">
    <property type="protein sequence ID" value="MBR8534734.1"/>
    <property type="molecule type" value="Genomic_DNA"/>
</dbReference>
<evidence type="ECO:0000256" key="4">
    <source>
        <dbReference type="ARBA" id="ARBA00022679"/>
    </source>
</evidence>
<evidence type="ECO:0000256" key="5">
    <source>
        <dbReference type="ARBA" id="ARBA00022692"/>
    </source>
</evidence>
<name>A0A941IWV9_9BACT</name>
<comment type="caution">
    <text evidence="9">The sequence shown here is derived from an EMBL/GenBank/DDBJ whole genome shotgun (WGS) entry which is preliminary data.</text>
</comment>
<reference evidence="9" key="1">
    <citation type="journal article" date="2018" name="Int. J. Syst. Evol. Microbiol.">
        <title>Carboxylicivirga sediminis sp. nov., isolated from coastal sediment.</title>
        <authorList>
            <person name="Wang F.Q."/>
            <person name="Ren L.H."/>
            <person name="Zou R.J."/>
            <person name="Sun Y.Z."/>
            <person name="Liu X.J."/>
            <person name="Jiang F."/>
            <person name="Liu L.J."/>
        </authorList>
    </citation>
    <scope>NUCLEOTIDE SEQUENCE</scope>
    <source>
        <strain evidence="9">JR1</strain>
    </source>
</reference>
<feature type="transmembrane region" description="Helical" evidence="8">
    <location>
        <begin position="25"/>
        <end position="44"/>
    </location>
</feature>
<dbReference type="GO" id="GO:0005886">
    <property type="term" value="C:plasma membrane"/>
    <property type="evidence" value="ECO:0007669"/>
    <property type="project" value="UniProtKB-SubCell"/>
</dbReference>
<keyword evidence="4 9" id="KW-0808">Transferase</keyword>
<feature type="transmembrane region" description="Helical" evidence="8">
    <location>
        <begin position="345"/>
        <end position="367"/>
    </location>
</feature>
<dbReference type="AlphaFoldDB" id="A0A941IWV9"/>
<dbReference type="RefSeq" id="WP_212188640.1">
    <property type="nucleotide sequence ID" value="NZ_JAGTAR010000004.1"/>
</dbReference>
<feature type="transmembrane region" description="Helical" evidence="8">
    <location>
        <begin position="214"/>
        <end position="233"/>
    </location>
</feature>
<evidence type="ECO:0000256" key="6">
    <source>
        <dbReference type="ARBA" id="ARBA00022989"/>
    </source>
</evidence>
<dbReference type="GO" id="GO:0016763">
    <property type="term" value="F:pentosyltransferase activity"/>
    <property type="evidence" value="ECO:0007669"/>
    <property type="project" value="TreeGrafter"/>
</dbReference>
<feature type="transmembrane region" description="Helical" evidence="8">
    <location>
        <begin position="290"/>
        <end position="308"/>
    </location>
</feature>
<comment type="subcellular location">
    <subcellularLocation>
        <location evidence="1">Cell membrane</location>
        <topology evidence="1">Multi-pass membrane protein</topology>
    </subcellularLocation>
</comment>
<reference evidence="9" key="2">
    <citation type="submission" date="2021-04" db="EMBL/GenBank/DDBJ databases">
        <authorList>
            <person name="Zhang T."/>
            <person name="Zhang Y."/>
            <person name="Lu D."/>
            <person name="Zuo D."/>
            <person name="Du Z."/>
        </authorList>
    </citation>
    <scope>NUCLEOTIDE SEQUENCE</scope>
    <source>
        <strain evidence="9">JR1</strain>
    </source>
</reference>
<keyword evidence="2" id="KW-1003">Cell membrane</keyword>
<dbReference type="PANTHER" id="PTHR33908">
    <property type="entry name" value="MANNOSYLTRANSFERASE YKCB-RELATED"/>
    <property type="match status" value="1"/>
</dbReference>
<proteinExistence type="predicted"/>
<evidence type="ECO:0000256" key="2">
    <source>
        <dbReference type="ARBA" id="ARBA00022475"/>
    </source>
</evidence>
<evidence type="ECO:0000256" key="3">
    <source>
        <dbReference type="ARBA" id="ARBA00022676"/>
    </source>
</evidence>
<dbReference type="Proteomes" id="UP000679220">
    <property type="component" value="Unassembled WGS sequence"/>
</dbReference>
<sequence>MKLKDRSAGDVFSVVEAWCSRHHQILIGSIMVLFSIFSLLLFNLRVSEGGDDSTYIIRAVNFINNGTYPSFQGPLYPLFLSLLVGLFGIKLGLLKLSSFVLMLVGIWCTFRVFKERINYTLLFSTLLISSLSSFYIYFSSQTYSEALFILIQIPVFAFVFRLIDDASDQWAWKPLILLSLTIVAGYLTRTVGVGALIAVLLFMTISKRWKEMGVLLISCAGILFLFILIKQAIWSNGWFDGGQASTLLYKHPYQLDQGKETLSGFISRFIDNSNLYLSKHFLHMIGLKDVAVKSTNGLITLVLYVLFLGGSYRAFKRNKYILFTAIYVATMLGITFIVLQKLWDQYRLIVPFFSMMLLVVLYGLFQLAEISKSKMVQRLVLGLVLFSAGSVFSHSVSEVDLLTLRKNLRGDLYEGYTDDWRNYLSMAEYVGKELPEQAYVAVRKPNMARIYANGKKFYGIYRYDTDDPDELLKRLKERQVSHVIMASLRKNPAINNGQTINTIQRYLYIISQKYPLVFKLEHQIGTSEPAYLFRVDYDAAKIGE</sequence>
<feature type="transmembrane region" description="Helical" evidence="8">
    <location>
        <begin position="71"/>
        <end position="89"/>
    </location>
</feature>
<evidence type="ECO:0000256" key="8">
    <source>
        <dbReference type="SAM" id="Phobius"/>
    </source>
</evidence>
<evidence type="ECO:0000256" key="1">
    <source>
        <dbReference type="ARBA" id="ARBA00004651"/>
    </source>
</evidence>
<dbReference type="InterPro" id="IPR050297">
    <property type="entry name" value="LipidA_mod_glycosyltrf_83"/>
</dbReference>